<protein>
    <submittedName>
        <fullName evidence="2">Uncharacterized protein</fullName>
    </submittedName>
</protein>
<sequence length="127" mass="14005">MSIENIRPMADEVAGLMAARFGGLRRGHQADLDSMMRKRGGALPRRLRREARILLDGDRMAGHPKLARQVNFDRFERAHKALTHYLRPLGKGARLQGGAVSIAASVILGLMILGAVAVWIMLQRGLI</sequence>
<name>A0A368YT55_9RHOB</name>
<keyword evidence="1" id="KW-0472">Membrane</keyword>
<comment type="caution">
    <text evidence="2">The sequence shown here is derived from an EMBL/GenBank/DDBJ whole genome shotgun (WGS) entry which is preliminary data.</text>
</comment>
<feature type="transmembrane region" description="Helical" evidence="1">
    <location>
        <begin position="97"/>
        <end position="122"/>
    </location>
</feature>
<dbReference type="AlphaFoldDB" id="A0A368YT55"/>
<proteinExistence type="predicted"/>
<keyword evidence="3" id="KW-1185">Reference proteome</keyword>
<organism evidence="2 3">
    <name type="scientific">Paracoccus lutimaris</name>
    <dbReference type="NCBI Taxonomy" id="1490030"/>
    <lineage>
        <taxon>Bacteria</taxon>
        <taxon>Pseudomonadati</taxon>
        <taxon>Pseudomonadota</taxon>
        <taxon>Alphaproteobacteria</taxon>
        <taxon>Rhodobacterales</taxon>
        <taxon>Paracoccaceae</taxon>
        <taxon>Paracoccus</taxon>
    </lineage>
</organism>
<keyword evidence="1" id="KW-0812">Transmembrane</keyword>
<evidence type="ECO:0000313" key="2">
    <source>
        <dbReference type="EMBL" id="RCW82446.1"/>
    </source>
</evidence>
<dbReference type="RefSeq" id="WP_114349653.1">
    <property type="nucleotide sequence ID" value="NZ_QPJL01000012.1"/>
</dbReference>
<gene>
    <name evidence="2" type="ORF">DFP89_11243</name>
</gene>
<keyword evidence="1" id="KW-1133">Transmembrane helix</keyword>
<dbReference type="OrthoDB" id="7874812at2"/>
<dbReference type="Proteomes" id="UP000253345">
    <property type="component" value="Unassembled WGS sequence"/>
</dbReference>
<evidence type="ECO:0000313" key="3">
    <source>
        <dbReference type="Proteomes" id="UP000253345"/>
    </source>
</evidence>
<evidence type="ECO:0000256" key="1">
    <source>
        <dbReference type="SAM" id="Phobius"/>
    </source>
</evidence>
<reference evidence="2 3" key="1">
    <citation type="submission" date="2018-07" db="EMBL/GenBank/DDBJ databases">
        <title>Genomic Encyclopedia of Type Strains, Phase III (KMG-III): the genomes of soil and plant-associated and newly described type strains.</title>
        <authorList>
            <person name="Whitman W."/>
        </authorList>
    </citation>
    <scope>NUCLEOTIDE SEQUENCE [LARGE SCALE GENOMIC DNA]</scope>
    <source>
        <strain evidence="2 3">CECT 8525</strain>
    </source>
</reference>
<accession>A0A368YT55</accession>
<dbReference type="EMBL" id="QPJL01000012">
    <property type="protein sequence ID" value="RCW82446.1"/>
    <property type="molecule type" value="Genomic_DNA"/>
</dbReference>